<sequence>MDITKTPLSYYGSYMALAFQEHEEALKTGLYLNSLRGKSRSHMNVLKLIPTVSGAPIDYEYIADYNQISLRFSGGEISICFDSDAEIMIKGTGENTGLRLDTQPVYNFEYNYLLGKKGSEYCIVNSYKNLTKFMIFCPNGSVALNQDVYMDSKGSTNEAENQSAIDISSIDGSGFLCVIEDLPTHGGKPAEHEYSFEQSLEKSRKAFDDYCSKLPEAAEKYKDTQINAAYINWSSFVKPEGYLKRDTMFVSNNYFLGTWSWDHCFNAIALAGVDNQLAWDQMAVLFDYQDELGQIPGSLSDSTMRWNFAKPPVHGWAYTKMMEKMDFSTEQLEAIYRQIEKQVQFYLTYKDSNEDGIPEYHHGNDSGQDNSTVFRNANIIDSPDLTAFLIKDMDMLAMAAEKLGKSEEKSYWEQESKRLTDLFCSYFLVDDLPAARVMSTGEVIESESYLPLMSLLIADKLPASARKKMVETIKSDKYTTEWGIASEAVDSSLYQDDAYWRGAIWAPTTLILIDALERCGETEAALSVSEKYCELVHQNGFAENFNALTGEGLRDPSFTWTASTFIYLAAKIQQATA</sequence>
<comment type="similarity">
    <text evidence="1">Belongs to the glycosyl hydrolase 63 family.</text>
</comment>
<keyword evidence="6" id="KW-1185">Reference proteome</keyword>
<dbReference type="InterPro" id="IPR008928">
    <property type="entry name" value="6-hairpin_glycosidase_sf"/>
</dbReference>
<dbReference type="PANTHER" id="PTHR10412:SF11">
    <property type="entry name" value="MANNOSYL-OLIGOSACCHARIDE GLUCOSIDASE"/>
    <property type="match status" value="1"/>
</dbReference>
<evidence type="ECO:0000259" key="4">
    <source>
        <dbReference type="Pfam" id="PF22422"/>
    </source>
</evidence>
<dbReference type="OrthoDB" id="9798687at2"/>
<dbReference type="EMBL" id="VLKI01000002">
    <property type="protein sequence ID" value="TWH89640.1"/>
    <property type="molecule type" value="Genomic_DNA"/>
</dbReference>
<dbReference type="AlphaFoldDB" id="A0A562K2I6"/>
<dbReference type="RefSeq" id="WP_144540272.1">
    <property type="nucleotide sequence ID" value="NZ_CBCSDC010000011.1"/>
</dbReference>
<dbReference type="Pfam" id="PF22422">
    <property type="entry name" value="MGH1-like_GH"/>
    <property type="match status" value="1"/>
</dbReference>
<dbReference type="SUPFAM" id="SSF48208">
    <property type="entry name" value="Six-hairpin glycosidases"/>
    <property type="match status" value="1"/>
</dbReference>
<keyword evidence="3" id="KW-0326">Glycosidase</keyword>
<dbReference type="InterPro" id="IPR012341">
    <property type="entry name" value="6hp_glycosidase-like_sf"/>
</dbReference>
<comment type="caution">
    <text evidence="5">The sequence shown here is derived from an EMBL/GenBank/DDBJ whole genome shotgun (WGS) entry which is preliminary data.</text>
</comment>
<dbReference type="Proteomes" id="UP000318667">
    <property type="component" value="Unassembled WGS sequence"/>
</dbReference>
<evidence type="ECO:0000256" key="1">
    <source>
        <dbReference type="ARBA" id="ARBA00010833"/>
    </source>
</evidence>
<evidence type="ECO:0000313" key="5">
    <source>
        <dbReference type="EMBL" id="TWH89640.1"/>
    </source>
</evidence>
<proteinExistence type="inferred from homology"/>
<name>A0A562K2I6_9BACI</name>
<gene>
    <name evidence="5" type="ORF">IQ19_00882</name>
</gene>
<reference evidence="5 6" key="1">
    <citation type="journal article" date="2015" name="Stand. Genomic Sci.">
        <title>Genomic Encyclopedia of Bacterial and Archaeal Type Strains, Phase III: the genomes of soil and plant-associated and newly described type strains.</title>
        <authorList>
            <person name="Whitman W.B."/>
            <person name="Woyke T."/>
            <person name="Klenk H.P."/>
            <person name="Zhou Y."/>
            <person name="Lilburn T.G."/>
            <person name="Beck B.J."/>
            <person name="De Vos P."/>
            <person name="Vandamme P."/>
            <person name="Eisen J.A."/>
            <person name="Garrity G."/>
            <person name="Hugenholtz P."/>
            <person name="Kyrpides N.C."/>
        </authorList>
    </citation>
    <scope>NUCLEOTIDE SEQUENCE [LARGE SCALE GENOMIC DNA]</scope>
    <source>
        <strain evidence="5 6">CGMCC 1.10115</strain>
    </source>
</reference>
<dbReference type="InterPro" id="IPR004888">
    <property type="entry name" value="Glycoside_hydrolase_63"/>
</dbReference>
<feature type="domain" description="Mannosylglycerate hydrolase MGH1-like glycoside hydrolase" evidence="4">
    <location>
        <begin position="258"/>
        <end position="561"/>
    </location>
</feature>
<dbReference type="GO" id="GO:0004573">
    <property type="term" value="F:Glc3Man9GlcNAc2 oligosaccharide glucosidase activity"/>
    <property type="evidence" value="ECO:0007669"/>
    <property type="project" value="InterPro"/>
</dbReference>
<protein>
    <submittedName>
        <fullName evidence="5">Glycogen debranching enzyme</fullName>
    </submittedName>
</protein>
<evidence type="ECO:0000313" key="6">
    <source>
        <dbReference type="Proteomes" id="UP000318667"/>
    </source>
</evidence>
<dbReference type="GO" id="GO:0006487">
    <property type="term" value="P:protein N-linked glycosylation"/>
    <property type="evidence" value="ECO:0007669"/>
    <property type="project" value="TreeGrafter"/>
</dbReference>
<dbReference type="PANTHER" id="PTHR10412">
    <property type="entry name" value="MANNOSYL-OLIGOSACCHARIDE GLUCOSIDASE"/>
    <property type="match status" value="1"/>
</dbReference>
<evidence type="ECO:0000256" key="3">
    <source>
        <dbReference type="ARBA" id="ARBA00023295"/>
    </source>
</evidence>
<accession>A0A562K2I6</accession>
<evidence type="ECO:0000256" key="2">
    <source>
        <dbReference type="ARBA" id="ARBA00022801"/>
    </source>
</evidence>
<organism evidence="5 6">
    <name type="scientific">Cytobacillus oceanisediminis</name>
    <dbReference type="NCBI Taxonomy" id="665099"/>
    <lineage>
        <taxon>Bacteria</taxon>
        <taxon>Bacillati</taxon>
        <taxon>Bacillota</taxon>
        <taxon>Bacilli</taxon>
        <taxon>Bacillales</taxon>
        <taxon>Bacillaceae</taxon>
        <taxon>Cytobacillus</taxon>
    </lineage>
</organism>
<dbReference type="Gene3D" id="1.50.10.10">
    <property type="match status" value="1"/>
</dbReference>
<dbReference type="GeneID" id="65402152"/>
<dbReference type="GO" id="GO:0009311">
    <property type="term" value="P:oligosaccharide metabolic process"/>
    <property type="evidence" value="ECO:0007669"/>
    <property type="project" value="InterPro"/>
</dbReference>
<dbReference type="InterPro" id="IPR054491">
    <property type="entry name" value="MGH1-like_GH"/>
</dbReference>
<keyword evidence="2" id="KW-0378">Hydrolase</keyword>